<evidence type="ECO:0008006" key="5">
    <source>
        <dbReference type="Google" id="ProtNLM"/>
    </source>
</evidence>
<evidence type="ECO:0000313" key="3">
    <source>
        <dbReference type="EMBL" id="KAG9440581.1"/>
    </source>
</evidence>
<dbReference type="Pfam" id="PF00201">
    <property type="entry name" value="UDPGT"/>
    <property type="match status" value="1"/>
</dbReference>
<dbReference type="EMBL" id="JAINDJ010000008">
    <property type="protein sequence ID" value="KAG9440581.1"/>
    <property type="molecule type" value="Genomic_DNA"/>
</dbReference>
<gene>
    <name evidence="3" type="ORF">H6P81_020746</name>
</gene>
<sequence>MGKPHAVVVPFPAQGHVRPLVELSHRLVDLGICFATVPDGLEPENDRSDLRRLCIIAALLVAKKMGVPGVGFWPASSGLLALSPLVPKLIESGTIHSNGESIIQNQIIQLSPTMPEINTNNLWWNCYSDPMTRKFSFKVISKVVEAVTLVDEILCNSFAGIEAPALGLIPKAIPIGPLLSTNRTVSKPVGNFWAEDPSCLTWLHQQQDCSVIYVAFGSLAILNQTQFEELAAGLEQTGRPFLWVVRPNLISESPVVYPEDFLNRVENRGKIVSWAPQQEVLCHRAVACFVSHCGWNSTTEGLSNGVPFLCWPNEADQFFNQKYICEVWKIGFELKPNEDGIITLREIQGRVEALLCDEGIRRRAVEMKEMAESSCRISVQNLCDFVERIKNKTN</sequence>
<evidence type="ECO:0000256" key="1">
    <source>
        <dbReference type="ARBA" id="ARBA00009995"/>
    </source>
</evidence>
<dbReference type="Gene3D" id="3.40.50.2000">
    <property type="entry name" value="Glycogen Phosphorylase B"/>
    <property type="match status" value="3"/>
</dbReference>
<keyword evidence="4" id="KW-1185">Reference proteome</keyword>
<accession>A0AAV7DY89</accession>
<comment type="similarity">
    <text evidence="1">Belongs to the UDP-glycosyltransferase family.</text>
</comment>
<protein>
    <recommendedName>
        <fullName evidence="5">UDP-glycosyltransferase</fullName>
    </recommendedName>
</protein>
<name>A0AAV7DY89_ARIFI</name>
<dbReference type="Proteomes" id="UP000825729">
    <property type="component" value="Unassembled WGS sequence"/>
</dbReference>
<evidence type="ECO:0000256" key="2">
    <source>
        <dbReference type="ARBA" id="ARBA00022679"/>
    </source>
</evidence>
<dbReference type="AlphaFoldDB" id="A0AAV7DY89"/>
<dbReference type="GO" id="GO:0080044">
    <property type="term" value="F:quercetin 7-O-glucosyltransferase activity"/>
    <property type="evidence" value="ECO:0007669"/>
    <property type="project" value="TreeGrafter"/>
</dbReference>
<dbReference type="GO" id="GO:0080043">
    <property type="term" value="F:quercetin 3-O-glucosyltransferase activity"/>
    <property type="evidence" value="ECO:0007669"/>
    <property type="project" value="TreeGrafter"/>
</dbReference>
<dbReference type="CDD" id="cd03784">
    <property type="entry name" value="GT1_Gtf-like"/>
    <property type="match status" value="1"/>
</dbReference>
<dbReference type="SUPFAM" id="SSF53756">
    <property type="entry name" value="UDP-Glycosyltransferase/glycogen phosphorylase"/>
    <property type="match status" value="1"/>
</dbReference>
<dbReference type="InterPro" id="IPR002213">
    <property type="entry name" value="UDP_glucos_trans"/>
</dbReference>
<dbReference type="PANTHER" id="PTHR11926:SF1412">
    <property type="entry name" value="UDP-GLYCOSYLTRANSFERASE 83A1-LIKE"/>
    <property type="match status" value="1"/>
</dbReference>
<dbReference type="FunFam" id="3.40.50.2000:FF:000061">
    <property type="entry name" value="UDP-glycosyltransferase 83A1"/>
    <property type="match status" value="1"/>
</dbReference>
<comment type="caution">
    <text evidence="3">The sequence shown here is derived from an EMBL/GenBank/DDBJ whole genome shotgun (WGS) entry which is preliminary data.</text>
</comment>
<organism evidence="3 4">
    <name type="scientific">Aristolochia fimbriata</name>
    <name type="common">White veined hardy Dutchman's pipe vine</name>
    <dbReference type="NCBI Taxonomy" id="158543"/>
    <lineage>
        <taxon>Eukaryota</taxon>
        <taxon>Viridiplantae</taxon>
        <taxon>Streptophyta</taxon>
        <taxon>Embryophyta</taxon>
        <taxon>Tracheophyta</taxon>
        <taxon>Spermatophyta</taxon>
        <taxon>Magnoliopsida</taxon>
        <taxon>Magnoliidae</taxon>
        <taxon>Piperales</taxon>
        <taxon>Aristolochiaceae</taxon>
        <taxon>Aristolochia</taxon>
    </lineage>
</organism>
<reference evidence="3 4" key="1">
    <citation type="submission" date="2021-07" db="EMBL/GenBank/DDBJ databases">
        <title>The Aristolochia fimbriata genome: insights into angiosperm evolution, floral development and chemical biosynthesis.</title>
        <authorList>
            <person name="Jiao Y."/>
        </authorList>
    </citation>
    <scope>NUCLEOTIDE SEQUENCE [LARGE SCALE GENOMIC DNA]</scope>
    <source>
        <strain evidence="3">IBCAS-2021</strain>
        <tissue evidence="3">Leaf</tissue>
    </source>
</reference>
<evidence type="ECO:0000313" key="4">
    <source>
        <dbReference type="Proteomes" id="UP000825729"/>
    </source>
</evidence>
<dbReference type="PANTHER" id="PTHR11926">
    <property type="entry name" value="GLUCOSYL/GLUCURONOSYL TRANSFERASES"/>
    <property type="match status" value="1"/>
</dbReference>
<proteinExistence type="inferred from homology"/>
<keyword evidence="2" id="KW-0808">Transferase</keyword>